<dbReference type="SUPFAM" id="SSF52777">
    <property type="entry name" value="CoA-dependent acyltransferases"/>
    <property type="match status" value="3"/>
</dbReference>
<dbReference type="Gene3D" id="3.30.559.10">
    <property type="entry name" value="Chloramphenicol acetyltransferase-like domain"/>
    <property type="match status" value="2"/>
</dbReference>
<dbReference type="EMBL" id="QGKY02001250">
    <property type="protein sequence ID" value="KAF2562977.1"/>
    <property type="molecule type" value="Genomic_DNA"/>
</dbReference>
<keyword evidence="4" id="KW-0816">Tricarboxylic acid cycle</keyword>
<dbReference type="GO" id="GO:0006099">
    <property type="term" value="P:tricarboxylic acid cycle"/>
    <property type="evidence" value="ECO:0007669"/>
    <property type="project" value="UniProtKB-KW"/>
</dbReference>
<evidence type="ECO:0000256" key="3">
    <source>
        <dbReference type="ARBA" id="ARBA00012945"/>
    </source>
</evidence>
<evidence type="ECO:0000256" key="6">
    <source>
        <dbReference type="ARBA" id="ARBA00023315"/>
    </source>
</evidence>
<comment type="cofactor">
    <cofactor evidence="1">
        <name>(R)-lipoate</name>
        <dbReference type="ChEBI" id="CHEBI:83088"/>
    </cofactor>
</comment>
<evidence type="ECO:0000256" key="1">
    <source>
        <dbReference type="ARBA" id="ARBA00001938"/>
    </source>
</evidence>
<dbReference type="PANTHER" id="PTHR43416">
    <property type="entry name" value="DIHYDROLIPOYLLYSINE-RESIDUE SUCCINYLTRANSFERASE COMPONENT OF 2-OXOGLUTARATE DEHYDROGENASE COMPLEX, MITOCHONDRIAL-RELATED"/>
    <property type="match status" value="1"/>
</dbReference>
<dbReference type="InterPro" id="IPR023213">
    <property type="entry name" value="CAT-like_dom_sf"/>
</dbReference>
<evidence type="ECO:0000256" key="4">
    <source>
        <dbReference type="ARBA" id="ARBA00022532"/>
    </source>
</evidence>
<dbReference type="InterPro" id="IPR050537">
    <property type="entry name" value="2-oxoacid_dehydrogenase"/>
</dbReference>
<protein>
    <recommendedName>
        <fullName evidence="3">dihydrolipoyllysine-residue succinyltransferase</fullName>
        <ecNumber evidence="3">2.3.1.61</ecNumber>
    </recommendedName>
</protein>
<dbReference type="GO" id="GO:0004149">
    <property type="term" value="F:dihydrolipoyllysine-residue succinyltransferase activity"/>
    <property type="evidence" value="ECO:0007669"/>
    <property type="project" value="UniProtKB-EC"/>
</dbReference>
<accession>A0A8S9I062</accession>
<dbReference type="GO" id="GO:0005739">
    <property type="term" value="C:mitochondrion"/>
    <property type="evidence" value="ECO:0007669"/>
    <property type="project" value="TreeGrafter"/>
</dbReference>
<keyword evidence="5" id="KW-0808">Transferase</keyword>
<evidence type="ECO:0000259" key="7">
    <source>
        <dbReference type="Pfam" id="PF00198"/>
    </source>
</evidence>
<dbReference type="InterPro" id="IPR001078">
    <property type="entry name" value="2-oxoacid_DH_actylTfrase"/>
</dbReference>
<gene>
    <name evidence="8" type="ORF">F2Q70_00014960</name>
</gene>
<dbReference type="EC" id="2.3.1.61" evidence="3"/>
<evidence type="ECO:0000256" key="2">
    <source>
        <dbReference type="ARBA" id="ARBA00005145"/>
    </source>
</evidence>
<feature type="domain" description="2-oxoacid dehydrogenase acyltransferase catalytic" evidence="7">
    <location>
        <begin position="248"/>
        <end position="308"/>
    </location>
</feature>
<evidence type="ECO:0000313" key="8">
    <source>
        <dbReference type="EMBL" id="KAF2562977.1"/>
    </source>
</evidence>
<dbReference type="AlphaFoldDB" id="A0A8S9I062"/>
<keyword evidence="6" id="KW-0012">Acyltransferase</keyword>
<name>A0A8S9I062_BRACR</name>
<comment type="caution">
    <text evidence="8">The sequence shown here is derived from an EMBL/GenBank/DDBJ whole genome shotgun (WGS) entry which is preliminary data.</text>
</comment>
<reference evidence="8" key="1">
    <citation type="submission" date="2019-12" db="EMBL/GenBank/DDBJ databases">
        <title>Genome sequencing and annotation of Brassica cretica.</title>
        <authorList>
            <person name="Studholme D.J."/>
            <person name="Sarris P.F."/>
        </authorList>
    </citation>
    <scope>NUCLEOTIDE SEQUENCE</scope>
    <source>
        <strain evidence="8">PFS-102/07</strain>
        <tissue evidence="8">Leaf</tissue>
    </source>
</reference>
<dbReference type="PANTHER" id="PTHR43416:SF40">
    <property type="entry name" value="DIHYDROLIPOYLLYSINE-RESIDUE SUCCINYLTRANSFERASE COMPONENT OF 2-OXOGLUTARATE DEHYDROGENASE COMPLEX 1, MITOCHONDRIAL"/>
    <property type="match status" value="1"/>
</dbReference>
<comment type="pathway">
    <text evidence="2">Amino-acid degradation; L-lysine degradation via saccharopine pathway; glutaryl-CoA from L-lysine: step 6/6.</text>
</comment>
<organism evidence="8">
    <name type="scientific">Brassica cretica</name>
    <name type="common">Mustard</name>
    <dbReference type="NCBI Taxonomy" id="69181"/>
    <lineage>
        <taxon>Eukaryota</taxon>
        <taxon>Viridiplantae</taxon>
        <taxon>Streptophyta</taxon>
        <taxon>Embryophyta</taxon>
        <taxon>Tracheophyta</taxon>
        <taxon>Spermatophyta</taxon>
        <taxon>Magnoliopsida</taxon>
        <taxon>eudicotyledons</taxon>
        <taxon>Gunneridae</taxon>
        <taxon>Pentapetalae</taxon>
        <taxon>rosids</taxon>
        <taxon>malvids</taxon>
        <taxon>Brassicales</taxon>
        <taxon>Brassicaceae</taxon>
        <taxon>Brassiceae</taxon>
        <taxon>Brassica</taxon>
    </lineage>
</organism>
<dbReference type="Pfam" id="PF00198">
    <property type="entry name" value="2-oxoacid_dh"/>
    <property type="match status" value="1"/>
</dbReference>
<evidence type="ECO:0000256" key="5">
    <source>
        <dbReference type="ARBA" id="ARBA00022679"/>
    </source>
</evidence>
<sequence>MKLRSQYDEDAFFEKHGIKLGLMSGFIKSAVSALQHQLVVNAVIEVDDIIYRNYVDIINYCSWVLWFQPFRGADIEKTINSLAKKANEDETTNLMKLRSQYDEDAFFEKHGIKLGALGLMSGFIKSAVSALQHQPVVDVDDIIYRNYVDIIIIALVTSKPFIRGAYIEKTINSLAKKADEGTITIIHFGLKALLHLPTPPFNVAAKHPFLVEKRFTQTAPDGLFMTLLSIVFLVVLEKLTELVLASWTTNLMKLRSQYDEDAFLEKHGIKLGLMSGFIKSAVSALQHQPVVNAVIDVDDIIYRNYVDIINYCSWVLWFQPFIRGADIEKTINSLAKKANEGTITIIHFGLFFFL</sequence>
<proteinExistence type="predicted"/>